<feature type="compositionally biased region" description="Acidic residues" evidence="1">
    <location>
        <begin position="151"/>
        <end position="165"/>
    </location>
</feature>
<evidence type="ECO:0000313" key="3">
    <source>
        <dbReference type="Proteomes" id="UP000054279"/>
    </source>
</evidence>
<accession>A0A0C9UHA7</accession>
<dbReference type="EMBL" id="KN837309">
    <property type="protein sequence ID" value="KIJ28332.1"/>
    <property type="molecule type" value="Genomic_DNA"/>
</dbReference>
<proteinExistence type="predicted"/>
<name>A0A0C9UHA7_SPHS4</name>
<organism evidence="2 3">
    <name type="scientific">Sphaerobolus stellatus (strain SS14)</name>
    <dbReference type="NCBI Taxonomy" id="990650"/>
    <lineage>
        <taxon>Eukaryota</taxon>
        <taxon>Fungi</taxon>
        <taxon>Dikarya</taxon>
        <taxon>Basidiomycota</taxon>
        <taxon>Agaricomycotina</taxon>
        <taxon>Agaricomycetes</taxon>
        <taxon>Phallomycetidae</taxon>
        <taxon>Geastrales</taxon>
        <taxon>Sphaerobolaceae</taxon>
        <taxon>Sphaerobolus</taxon>
    </lineage>
</organism>
<protein>
    <submittedName>
        <fullName evidence="2">Uncharacterized protein</fullName>
    </submittedName>
</protein>
<evidence type="ECO:0000256" key="1">
    <source>
        <dbReference type="SAM" id="MobiDB-lite"/>
    </source>
</evidence>
<sequence>MNDTELMMDIMSGVPVEWNTVLTTHLFEKVKDLQRAIKYHEETLIKTGQPIRPLEMTSPRTTPYQSQQTNLVGWSSNLGPPPFPKDDSTVSRGRTPEQKGARPCRHCGSGKHWDNECKHSRKGGRQVRANFVHYTPDDLRAQAAYDDLYYEESATEDEQEIEANEIEGNKDF</sequence>
<keyword evidence="3" id="KW-1185">Reference proteome</keyword>
<gene>
    <name evidence="2" type="ORF">M422DRAFT_189841</name>
</gene>
<reference evidence="2 3" key="1">
    <citation type="submission" date="2014-06" db="EMBL/GenBank/DDBJ databases">
        <title>Evolutionary Origins and Diversification of the Mycorrhizal Mutualists.</title>
        <authorList>
            <consortium name="DOE Joint Genome Institute"/>
            <consortium name="Mycorrhizal Genomics Consortium"/>
            <person name="Kohler A."/>
            <person name="Kuo A."/>
            <person name="Nagy L.G."/>
            <person name="Floudas D."/>
            <person name="Copeland A."/>
            <person name="Barry K.W."/>
            <person name="Cichocki N."/>
            <person name="Veneault-Fourrey C."/>
            <person name="LaButti K."/>
            <person name="Lindquist E.A."/>
            <person name="Lipzen A."/>
            <person name="Lundell T."/>
            <person name="Morin E."/>
            <person name="Murat C."/>
            <person name="Riley R."/>
            <person name="Ohm R."/>
            <person name="Sun H."/>
            <person name="Tunlid A."/>
            <person name="Henrissat B."/>
            <person name="Grigoriev I.V."/>
            <person name="Hibbett D.S."/>
            <person name="Martin F."/>
        </authorList>
    </citation>
    <scope>NUCLEOTIDE SEQUENCE [LARGE SCALE GENOMIC DNA]</scope>
    <source>
        <strain evidence="2 3">SS14</strain>
    </source>
</reference>
<feature type="region of interest" description="Disordered" evidence="1">
    <location>
        <begin position="151"/>
        <end position="172"/>
    </location>
</feature>
<dbReference type="OrthoDB" id="3203159at2759"/>
<dbReference type="Proteomes" id="UP000054279">
    <property type="component" value="Unassembled WGS sequence"/>
</dbReference>
<feature type="region of interest" description="Disordered" evidence="1">
    <location>
        <begin position="74"/>
        <end position="114"/>
    </location>
</feature>
<dbReference type="HOGENOM" id="CLU_120286_0_0_1"/>
<evidence type="ECO:0000313" key="2">
    <source>
        <dbReference type="EMBL" id="KIJ28332.1"/>
    </source>
</evidence>
<feature type="compositionally biased region" description="Basic and acidic residues" evidence="1">
    <location>
        <begin position="84"/>
        <end position="100"/>
    </location>
</feature>
<dbReference type="AlphaFoldDB" id="A0A0C9UHA7"/>